<gene>
    <name evidence="1" type="ORF">BO97DRAFT_426694</name>
</gene>
<evidence type="ECO:0000313" key="1">
    <source>
        <dbReference type="EMBL" id="RAL10169.1"/>
    </source>
</evidence>
<reference evidence="1 2" key="1">
    <citation type="submission" date="2018-02" db="EMBL/GenBank/DDBJ databases">
        <title>The genomes of Aspergillus section Nigri reveals drivers in fungal speciation.</title>
        <authorList>
            <consortium name="DOE Joint Genome Institute"/>
            <person name="Vesth T.C."/>
            <person name="Nybo J."/>
            <person name="Theobald S."/>
            <person name="Brandl J."/>
            <person name="Frisvad J.C."/>
            <person name="Nielsen K.F."/>
            <person name="Lyhne E.K."/>
            <person name="Kogle M.E."/>
            <person name="Kuo A."/>
            <person name="Riley R."/>
            <person name="Clum A."/>
            <person name="Nolan M."/>
            <person name="Lipzen A."/>
            <person name="Salamov A."/>
            <person name="Henrissat B."/>
            <person name="Wiebenga A."/>
            <person name="De vries R.P."/>
            <person name="Grigoriev I.V."/>
            <person name="Mortensen U.H."/>
            <person name="Andersen M.R."/>
            <person name="Baker S.E."/>
        </authorList>
    </citation>
    <scope>NUCLEOTIDE SEQUENCE [LARGE SCALE GENOMIC DNA]</scope>
    <source>
        <strain evidence="1 2">CBS 101889</strain>
    </source>
</reference>
<keyword evidence="2" id="KW-1185">Reference proteome</keyword>
<sequence length="384" mass="38545">MTSAAGATGNGQGNGGSELTASTVFTTRTATIMACPSSVTNCPARSRTTYLTTETIVAYTTICPAAEATGAHVVTTTHHVPSAAATGVVGNVAIGGSEVTTSTILTTRTTTITACPSSVTNCPARLKTVQPATETLVIGTTVYSIAKQPAVSSGGKIPDLITSTILSTRVATVTACAADDSNCYTSQGSYLTTETLVIATTVLPVTSIQTSIPTKDIDAVTAAPMATAVPQGAAVGIGSSPSNEGVDTTYTTTITVDSCSSDGTCTAYVSTITMTKTEVAQSTITATDYNAGNNFGFGASHAPSIISVPVIPQSSQHSRLSTSIVPSESGSGVDALYTNAASVVPSRSSSAVGALYTGAASVGAQWSMLRIVGTFTVLLVAMFV</sequence>
<dbReference type="Proteomes" id="UP000248961">
    <property type="component" value="Unassembled WGS sequence"/>
</dbReference>
<dbReference type="STRING" id="1450537.A0A395HRP5"/>
<dbReference type="EMBL" id="KZ824297">
    <property type="protein sequence ID" value="RAL10169.1"/>
    <property type="molecule type" value="Genomic_DNA"/>
</dbReference>
<organism evidence="1 2">
    <name type="scientific">Aspergillus homomorphus (strain CBS 101889)</name>
    <dbReference type="NCBI Taxonomy" id="1450537"/>
    <lineage>
        <taxon>Eukaryota</taxon>
        <taxon>Fungi</taxon>
        <taxon>Dikarya</taxon>
        <taxon>Ascomycota</taxon>
        <taxon>Pezizomycotina</taxon>
        <taxon>Eurotiomycetes</taxon>
        <taxon>Eurotiomycetidae</taxon>
        <taxon>Eurotiales</taxon>
        <taxon>Aspergillaceae</taxon>
        <taxon>Aspergillus</taxon>
        <taxon>Aspergillus subgen. Circumdati</taxon>
    </lineage>
</organism>
<protein>
    <submittedName>
        <fullName evidence="1">Uncharacterized protein</fullName>
    </submittedName>
</protein>
<dbReference type="VEuPathDB" id="FungiDB:BO97DRAFT_426694"/>
<dbReference type="RefSeq" id="XP_025549323.1">
    <property type="nucleotide sequence ID" value="XM_025697146.1"/>
</dbReference>
<accession>A0A395HRP5</accession>
<evidence type="ECO:0000313" key="2">
    <source>
        <dbReference type="Proteomes" id="UP000248961"/>
    </source>
</evidence>
<proteinExistence type="predicted"/>
<dbReference type="GeneID" id="37201435"/>
<dbReference type="AlphaFoldDB" id="A0A395HRP5"/>
<dbReference type="OrthoDB" id="3565477at2759"/>
<name>A0A395HRP5_ASPHC</name>